<protein>
    <submittedName>
        <fullName evidence="2">Uncharacterized protein</fullName>
    </submittedName>
</protein>
<name>A0A6A6E483_9PEZI</name>
<feature type="region of interest" description="Disordered" evidence="1">
    <location>
        <begin position="1"/>
        <end position="67"/>
    </location>
</feature>
<accession>A0A6A6E483</accession>
<evidence type="ECO:0000313" key="2">
    <source>
        <dbReference type="EMBL" id="KAF2185973.1"/>
    </source>
</evidence>
<feature type="compositionally biased region" description="Basic residues" evidence="1">
    <location>
        <begin position="16"/>
        <end position="26"/>
    </location>
</feature>
<proteinExistence type="predicted"/>
<dbReference type="AlphaFoldDB" id="A0A6A6E483"/>
<reference evidence="2" key="1">
    <citation type="journal article" date="2020" name="Stud. Mycol.">
        <title>101 Dothideomycetes genomes: a test case for predicting lifestyles and emergence of pathogens.</title>
        <authorList>
            <person name="Haridas S."/>
            <person name="Albert R."/>
            <person name="Binder M."/>
            <person name="Bloem J."/>
            <person name="Labutti K."/>
            <person name="Salamov A."/>
            <person name="Andreopoulos B."/>
            <person name="Baker S."/>
            <person name="Barry K."/>
            <person name="Bills G."/>
            <person name="Bluhm B."/>
            <person name="Cannon C."/>
            <person name="Castanera R."/>
            <person name="Culley D."/>
            <person name="Daum C."/>
            <person name="Ezra D."/>
            <person name="Gonzalez J."/>
            <person name="Henrissat B."/>
            <person name="Kuo A."/>
            <person name="Liang C."/>
            <person name="Lipzen A."/>
            <person name="Lutzoni F."/>
            <person name="Magnuson J."/>
            <person name="Mondo S."/>
            <person name="Nolan M."/>
            <person name="Ohm R."/>
            <person name="Pangilinan J."/>
            <person name="Park H.-J."/>
            <person name="Ramirez L."/>
            <person name="Alfaro M."/>
            <person name="Sun H."/>
            <person name="Tritt A."/>
            <person name="Yoshinaga Y."/>
            <person name="Zwiers L.-H."/>
            <person name="Turgeon B."/>
            <person name="Goodwin S."/>
            <person name="Spatafora J."/>
            <person name="Crous P."/>
            <person name="Grigoriev I."/>
        </authorList>
    </citation>
    <scope>NUCLEOTIDE SEQUENCE</scope>
    <source>
        <strain evidence="2">CBS 207.26</strain>
    </source>
</reference>
<evidence type="ECO:0000313" key="3">
    <source>
        <dbReference type="Proteomes" id="UP000800200"/>
    </source>
</evidence>
<gene>
    <name evidence="2" type="ORF">K469DRAFT_707148</name>
</gene>
<evidence type="ECO:0000256" key="1">
    <source>
        <dbReference type="SAM" id="MobiDB-lite"/>
    </source>
</evidence>
<organism evidence="2 3">
    <name type="scientific">Zopfia rhizophila CBS 207.26</name>
    <dbReference type="NCBI Taxonomy" id="1314779"/>
    <lineage>
        <taxon>Eukaryota</taxon>
        <taxon>Fungi</taxon>
        <taxon>Dikarya</taxon>
        <taxon>Ascomycota</taxon>
        <taxon>Pezizomycotina</taxon>
        <taxon>Dothideomycetes</taxon>
        <taxon>Dothideomycetes incertae sedis</taxon>
        <taxon>Zopfiaceae</taxon>
        <taxon>Zopfia</taxon>
    </lineage>
</organism>
<sequence length="67" mass="7316">MCSLANPIHGSTPARPKARHMKHRRSPSAPGLPALRCMTQLDSNTNPEPFPGPVFISPPRTPQHLDP</sequence>
<dbReference type="EMBL" id="ML994631">
    <property type="protein sequence ID" value="KAF2185973.1"/>
    <property type="molecule type" value="Genomic_DNA"/>
</dbReference>
<keyword evidence="3" id="KW-1185">Reference proteome</keyword>
<dbReference type="Proteomes" id="UP000800200">
    <property type="component" value="Unassembled WGS sequence"/>
</dbReference>